<comment type="caution">
    <text evidence="15">The sequence shown here is derived from an EMBL/GenBank/DDBJ whole genome shotgun (WGS) entry which is preliminary data.</text>
</comment>
<reference evidence="15 16" key="1">
    <citation type="submission" date="2018-06" db="EMBL/GenBank/DDBJ databases">
        <title>Genomic Encyclopedia of Type Strains, Phase IV (KMG-IV): sequencing the most valuable type-strain genomes for metagenomic binning, comparative biology and taxonomic classification.</title>
        <authorList>
            <person name="Goeker M."/>
        </authorList>
    </citation>
    <scope>NUCLEOTIDE SEQUENCE [LARGE SCALE GENOMIC DNA]</scope>
    <source>
        <strain evidence="15 16">DSM 25532</strain>
    </source>
</reference>
<evidence type="ECO:0000256" key="1">
    <source>
        <dbReference type="ARBA" id="ARBA00001966"/>
    </source>
</evidence>
<evidence type="ECO:0000256" key="13">
    <source>
        <dbReference type="ARBA" id="ARBA00023157"/>
    </source>
</evidence>
<comment type="cofactor">
    <cofactor evidence="1">
        <name>[4Fe-4S] cluster</name>
        <dbReference type="ChEBI" id="CHEBI:49883"/>
    </cofactor>
</comment>
<dbReference type="InterPro" id="IPR013785">
    <property type="entry name" value="Aldolase_TIM"/>
</dbReference>
<evidence type="ECO:0000256" key="11">
    <source>
        <dbReference type="ARBA" id="ARBA00023004"/>
    </source>
</evidence>
<dbReference type="PROSITE" id="PS51918">
    <property type="entry name" value="RADICAL_SAM"/>
    <property type="match status" value="1"/>
</dbReference>
<evidence type="ECO:0000256" key="9">
    <source>
        <dbReference type="ARBA" id="ARBA00022691"/>
    </source>
</evidence>
<dbReference type="AlphaFoldDB" id="A0A366HQY4"/>
<dbReference type="GO" id="GO:0005737">
    <property type="term" value="C:cytoplasm"/>
    <property type="evidence" value="ECO:0007669"/>
    <property type="project" value="UniProtKB-SubCell"/>
</dbReference>
<evidence type="ECO:0000256" key="2">
    <source>
        <dbReference type="ARBA" id="ARBA00004496"/>
    </source>
</evidence>
<dbReference type="SFLD" id="SFLDF00275">
    <property type="entry name" value="adenosine_C2_methyltransferase"/>
    <property type="match status" value="1"/>
</dbReference>
<keyword evidence="5" id="KW-0963">Cytoplasm</keyword>
<organism evidence="15 16">
    <name type="scientific">Roseimicrobium gellanilyticum</name>
    <dbReference type="NCBI Taxonomy" id="748857"/>
    <lineage>
        <taxon>Bacteria</taxon>
        <taxon>Pseudomonadati</taxon>
        <taxon>Verrucomicrobiota</taxon>
        <taxon>Verrucomicrobiia</taxon>
        <taxon>Verrucomicrobiales</taxon>
        <taxon>Verrucomicrobiaceae</taxon>
        <taxon>Roseimicrobium</taxon>
    </lineage>
</organism>
<dbReference type="GO" id="GO:0046872">
    <property type="term" value="F:metal ion binding"/>
    <property type="evidence" value="ECO:0007669"/>
    <property type="project" value="UniProtKB-KW"/>
</dbReference>
<keyword evidence="10" id="KW-0479">Metal-binding</keyword>
<dbReference type="InterPro" id="IPR007197">
    <property type="entry name" value="rSAM"/>
</dbReference>
<dbReference type="GO" id="GO:0030488">
    <property type="term" value="P:tRNA methylation"/>
    <property type="evidence" value="ECO:0007669"/>
    <property type="project" value="InterPro"/>
</dbReference>
<dbReference type="PANTHER" id="PTHR30544:SF5">
    <property type="entry name" value="RADICAL SAM CORE DOMAIN-CONTAINING PROTEIN"/>
    <property type="match status" value="1"/>
</dbReference>
<evidence type="ECO:0000313" key="15">
    <source>
        <dbReference type="EMBL" id="RBP45886.1"/>
    </source>
</evidence>
<evidence type="ECO:0000256" key="5">
    <source>
        <dbReference type="ARBA" id="ARBA00022490"/>
    </source>
</evidence>
<dbReference type="CDD" id="cd01335">
    <property type="entry name" value="Radical_SAM"/>
    <property type="match status" value="1"/>
</dbReference>
<dbReference type="InterPro" id="IPR004383">
    <property type="entry name" value="rRNA_lsu_MTrfase_RlmN/Cfr"/>
</dbReference>
<name>A0A366HQY4_9BACT</name>
<keyword evidence="4" id="KW-0004">4Fe-4S</keyword>
<accession>A0A366HQY4</accession>
<dbReference type="OrthoDB" id="9793973at2"/>
<dbReference type="InterPro" id="IPR040072">
    <property type="entry name" value="Methyltransferase_A"/>
</dbReference>
<dbReference type="GO" id="GO:0070475">
    <property type="term" value="P:rRNA base methylation"/>
    <property type="evidence" value="ECO:0007669"/>
    <property type="project" value="InterPro"/>
</dbReference>
<keyword evidence="9" id="KW-0949">S-adenosyl-L-methionine</keyword>
<gene>
    <name evidence="15" type="ORF">DES53_102270</name>
</gene>
<sequence length="372" mass="40493">MLRIPIMPATATASRSLPDLSTEELTAWMTAQGYKATHTLPVLREVYGARAGEHVPKDRLPAGLMEHVTSTFPRVAASLARRQVSEDGTCKLLLRLPDGRTVESVLMPDYHADRAAGCISSQVGCAMGCDFCATTQTGFERNLTSGEIVEQFLHLRREAQATGRTLRTVVFMGMGEPMLNLRNVLEAVRRMADNKLGALGWRQVTISTVGIVPGIDELTEADLGVHLAVSLHAPDDETRAALLPMGKRFAVQDVLAAADRYQAQSGRITTIQYCLLEGVNDSLEQARELARLLQGRRMHVNLLRYNPTGLSLKGRTYAPSSMEQTESFLATLREHGAVAHLRRARGPDIDAACGQLRRRAAEQGGKLAGAAS</sequence>
<dbReference type="InterPro" id="IPR027492">
    <property type="entry name" value="RNA_MTrfase_RlmN"/>
</dbReference>
<evidence type="ECO:0000259" key="14">
    <source>
        <dbReference type="PROSITE" id="PS51918"/>
    </source>
</evidence>
<keyword evidence="16" id="KW-1185">Reference proteome</keyword>
<keyword evidence="13" id="KW-1015">Disulfide bond</keyword>
<dbReference type="GO" id="GO:0051539">
    <property type="term" value="F:4 iron, 4 sulfur cluster binding"/>
    <property type="evidence" value="ECO:0007669"/>
    <property type="project" value="UniProtKB-KW"/>
</dbReference>
<evidence type="ECO:0000313" key="16">
    <source>
        <dbReference type="Proteomes" id="UP000253426"/>
    </source>
</evidence>
<evidence type="ECO:0000256" key="3">
    <source>
        <dbReference type="ARBA" id="ARBA00007544"/>
    </source>
</evidence>
<keyword evidence="7 15" id="KW-0489">Methyltransferase</keyword>
<feature type="domain" description="Radical SAM core" evidence="14">
    <location>
        <begin position="111"/>
        <end position="348"/>
    </location>
</feature>
<dbReference type="Pfam" id="PF04055">
    <property type="entry name" value="Radical_SAM"/>
    <property type="match status" value="1"/>
</dbReference>
<dbReference type="FunFam" id="3.20.20.70:FF:000014">
    <property type="entry name" value="Probable dual-specificity RNA methyltransferase RlmN"/>
    <property type="match status" value="1"/>
</dbReference>
<dbReference type="PANTHER" id="PTHR30544">
    <property type="entry name" value="23S RRNA METHYLTRANSFERASE"/>
    <property type="match status" value="1"/>
</dbReference>
<evidence type="ECO:0000256" key="4">
    <source>
        <dbReference type="ARBA" id="ARBA00022485"/>
    </source>
</evidence>
<dbReference type="GO" id="GO:0008173">
    <property type="term" value="F:RNA methyltransferase activity"/>
    <property type="evidence" value="ECO:0007669"/>
    <property type="project" value="InterPro"/>
</dbReference>
<protein>
    <submittedName>
        <fullName evidence="15">23S rRNA (Adenine2503-C2)-methyltransferase</fullName>
    </submittedName>
</protein>
<keyword evidence="8 15" id="KW-0808">Transferase</keyword>
<dbReference type="InterPro" id="IPR058240">
    <property type="entry name" value="rSAM_sf"/>
</dbReference>
<dbReference type="Proteomes" id="UP000253426">
    <property type="component" value="Unassembled WGS sequence"/>
</dbReference>
<dbReference type="SFLD" id="SFLDS00029">
    <property type="entry name" value="Radical_SAM"/>
    <property type="match status" value="1"/>
</dbReference>
<evidence type="ECO:0000256" key="7">
    <source>
        <dbReference type="ARBA" id="ARBA00022603"/>
    </source>
</evidence>
<evidence type="ECO:0000256" key="6">
    <source>
        <dbReference type="ARBA" id="ARBA00022552"/>
    </source>
</evidence>
<evidence type="ECO:0000256" key="10">
    <source>
        <dbReference type="ARBA" id="ARBA00022723"/>
    </source>
</evidence>
<dbReference type="EMBL" id="QNRR01000002">
    <property type="protein sequence ID" value="RBP45886.1"/>
    <property type="molecule type" value="Genomic_DNA"/>
</dbReference>
<evidence type="ECO:0000256" key="12">
    <source>
        <dbReference type="ARBA" id="ARBA00023014"/>
    </source>
</evidence>
<comment type="subcellular location">
    <subcellularLocation>
        <location evidence="2">Cytoplasm</location>
    </subcellularLocation>
</comment>
<dbReference type="Gene3D" id="3.20.20.70">
    <property type="entry name" value="Aldolase class I"/>
    <property type="match status" value="1"/>
</dbReference>
<dbReference type="SUPFAM" id="SSF102114">
    <property type="entry name" value="Radical SAM enzymes"/>
    <property type="match status" value="1"/>
</dbReference>
<proteinExistence type="inferred from homology"/>
<dbReference type="PIRSF" id="PIRSF006004">
    <property type="entry name" value="CHP00048"/>
    <property type="match status" value="1"/>
</dbReference>
<keyword evidence="12" id="KW-0411">Iron-sulfur</keyword>
<dbReference type="NCBIfam" id="TIGR00048">
    <property type="entry name" value="rRNA_mod_RlmN"/>
    <property type="match status" value="1"/>
</dbReference>
<keyword evidence="11" id="KW-0408">Iron</keyword>
<dbReference type="SFLD" id="SFLDG01062">
    <property type="entry name" value="methyltransferase_(Class_A)"/>
    <property type="match status" value="1"/>
</dbReference>
<comment type="similarity">
    <text evidence="3">Belongs to the radical SAM superfamily. RlmN family.</text>
</comment>
<keyword evidence="6" id="KW-0698">rRNA processing</keyword>
<evidence type="ECO:0000256" key="8">
    <source>
        <dbReference type="ARBA" id="ARBA00022679"/>
    </source>
</evidence>